<feature type="domain" description="DUF3020" evidence="2">
    <location>
        <begin position="904"/>
        <end position="952"/>
    </location>
</feature>
<feature type="compositionally biased region" description="Basic and acidic residues" evidence="1">
    <location>
        <begin position="1157"/>
        <end position="1171"/>
    </location>
</feature>
<feature type="compositionally biased region" description="Basic and acidic residues" evidence="1">
    <location>
        <begin position="379"/>
        <end position="389"/>
    </location>
</feature>
<feature type="region of interest" description="Disordered" evidence="1">
    <location>
        <begin position="257"/>
        <end position="339"/>
    </location>
</feature>
<dbReference type="EMBL" id="JAEOAQ010000001">
    <property type="protein sequence ID" value="KAG5420949.1"/>
    <property type="molecule type" value="Genomic_DNA"/>
</dbReference>
<accession>A0A8H8DCM5</accession>
<feature type="region of interest" description="Disordered" evidence="1">
    <location>
        <begin position="961"/>
        <end position="987"/>
    </location>
</feature>
<keyword evidence="4" id="KW-1185">Reference proteome</keyword>
<dbReference type="Proteomes" id="UP000669133">
    <property type="component" value="Unassembled WGS sequence"/>
</dbReference>
<dbReference type="OrthoDB" id="5595797at2759"/>
<evidence type="ECO:0000313" key="4">
    <source>
        <dbReference type="Proteomes" id="UP000669133"/>
    </source>
</evidence>
<feature type="compositionally biased region" description="Low complexity" evidence="1">
    <location>
        <begin position="408"/>
        <end position="422"/>
    </location>
</feature>
<feature type="compositionally biased region" description="Polar residues" evidence="1">
    <location>
        <begin position="1"/>
        <end position="18"/>
    </location>
</feature>
<feature type="compositionally biased region" description="Polar residues" evidence="1">
    <location>
        <begin position="170"/>
        <end position="187"/>
    </location>
</feature>
<feature type="region of interest" description="Disordered" evidence="1">
    <location>
        <begin position="354"/>
        <end position="424"/>
    </location>
</feature>
<comment type="caution">
    <text evidence="3">The sequence shown here is derived from an EMBL/GenBank/DDBJ whole genome shotgun (WGS) entry which is preliminary data.</text>
</comment>
<feature type="compositionally biased region" description="Polar residues" evidence="1">
    <location>
        <begin position="262"/>
        <end position="273"/>
    </location>
</feature>
<protein>
    <recommendedName>
        <fullName evidence="2">DUF3020 domain-containing protein</fullName>
    </recommendedName>
</protein>
<feature type="region of interest" description="Disordered" evidence="1">
    <location>
        <begin position="90"/>
        <end position="242"/>
    </location>
</feature>
<feature type="region of interest" description="Disordered" evidence="1">
    <location>
        <begin position="450"/>
        <end position="481"/>
    </location>
</feature>
<feature type="region of interest" description="Disordered" evidence="1">
    <location>
        <begin position="654"/>
        <end position="716"/>
    </location>
</feature>
<feature type="compositionally biased region" description="Polar residues" evidence="1">
    <location>
        <begin position="218"/>
        <end position="228"/>
    </location>
</feature>
<dbReference type="GeneID" id="93648668"/>
<dbReference type="Pfam" id="PF11223">
    <property type="entry name" value="DUF3020"/>
    <property type="match status" value="1"/>
</dbReference>
<evidence type="ECO:0000313" key="3">
    <source>
        <dbReference type="EMBL" id="KAG5420949.1"/>
    </source>
</evidence>
<feature type="compositionally biased region" description="Basic and acidic residues" evidence="1">
    <location>
        <begin position="362"/>
        <end position="371"/>
    </location>
</feature>
<feature type="region of interest" description="Disordered" evidence="1">
    <location>
        <begin position="887"/>
        <end position="916"/>
    </location>
</feature>
<feature type="compositionally biased region" description="Polar residues" evidence="1">
    <location>
        <begin position="318"/>
        <end position="335"/>
    </location>
</feature>
<feature type="region of interest" description="Disordered" evidence="1">
    <location>
        <begin position="1"/>
        <end position="75"/>
    </location>
</feature>
<feature type="compositionally biased region" description="Basic and acidic residues" evidence="1">
    <location>
        <begin position="192"/>
        <end position="217"/>
    </location>
</feature>
<proteinExistence type="predicted"/>
<gene>
    <name evidence="3" type="ORF">I9W82_000039</name>
</gene>
<evidence type="ECO:0000256" key="1">
    <source>
        <dbReference type="SAM" id="MobiDB-lite"/>
    </source>
</evidence>
<name>A0A8H8DCM5_9ASCO</name>
<feature type="compositionally biased region" description="Basic and acidic residues" evidence="1">
    <location>
        <begin position="964"/>
        <end position="987"/>
    </location>
</feature>
<feature type="compositionally biased region" description="Basic and acidic residues" evidence="1">
    <location>
        <begin position="292"/>
        <end position="302"/>
    </location>
</feature>
<sequence>MSKNNGHTNHTPETNNLRRNSDDLESSIGAIFENIDFSSMPREVDDQEEKDETADKRIPNEQSLHNHASYEEDDMKDAIANALNDVFDLKDKSIGQGTDNEIQTHEGGRDREVQSTSSEGMLLDGGTGEASISKSQDLDDAIDSAFDTLLKDSSNQGEEPRRMAAPEKTNLLQNHSMQTGLLSQTEEYNVEEASRKERKDIDHEMPARSQSREDQERAQLQQEDSNAFSEVGAFNKDDADGDELDLAIQNALGNIFDKQEDLSQPNKQDQGKSNVAVDNDSAMIKNKGKSKLNSENRLHDRGATQAPSTMTVEKESSSKSNVLSQFENDPSTFSDENLDENLKGIIGQALDDIFGKESSGNDYKDLQHAVEGKTQSKSISDRKQPRNDNEVESVQKLAIGQERTPLANLGPLSAPSSNSPNNEQDEDQYLVDAIGAAFRSIEESNALDRGNETHSGVMQSKGDSHFENQSIQGHHVPHGRTKLTSTATDQDIEDAIAAAFKSAMSAADANNNEVGADGVIRRVQPKLRKKSVRKLADEITQQVHNHFKDESGGKERLLSIAGAPIVNHTPATQVHQGEHNLAQDLDKKIHTAVKTAVKSVAGTEKDDEIVDIEQLQMNEILENAIRMASEIPQELISDLEIDQIVGVREAKKPSIPDKLNKTNLTALGNKGKQRKPAKDQLRVPPSLDDKAKLKSISTEPQRSNNNNNNNKNQFDFPSRLASKEDTAKNSLLSNPDIKSQISTVMSSLTSRINSGELADTNILFTIRQITEELASGGSLANFLSNQASSDNDVSVNEDADRKALANAFGMARHFLLDYSSHVPAEEMSIDEINTMITNLNEDFSSSNLTLSTERAEFISAIANSVLTSLVDEITNIQYSAEVYDEVEKFKNSSPEARRRTRVGNRERKKKWREENAERNRDIELRTRVLKKASTEFGEEDTPIKLEWIESEFKRRKARRYARSQADDDKSEESSKAENNKSQDVKEKVDHVVQGKQFNNQVKDVMKIFFDRPDHSRKSSHLITVSIVLGALALIHSEADKLDEEIMLSGMKSILKTITSRPHMLENHRTRLSPTASRRESSKRRLSEILLNAKRLKVDTSIVAPIRDPQPLHASDVIVSKPSLQLPRNSPFISHKIGANVNTSAIGLRKPGTFQKPKPFENPRKDKSERGSLDSPKLYSTS</sequence>
<feature type="region of interest" description="Disordered" evidence="1">
    <location>
        <begin position="1147"/>
        <end position="1181"/>
    </location>
</feature>
<feature type="compositionally biased region" description="Basic residues" evidence="1">
    <location>
        <begin position="898"/>
        <end position="910"/>
    </location>
</feature>
<dbReference type="InterPro" id="IPR021386">
    <property type="entry name" value="SPP41_DUF3020"/>
</dbReference>
<dbReference type="AlphaFoldDB" id="A0A8H8DCM5"/>
<dbReference type="RefSeq" id="XP_067550065.1">
    <property type="nucleotide sequence ID" value="XM_067692913.1"/>
</dbReference>
<feature type="compositionally biased region" description="Basic and acidic residues" evidence="1">
    <location>
        <begin position="102"/>
        <end position="113"/>
    </location>
</feature>
<organism evidence="3 4">
    <name type="scientific">Candida metapsilosis</name>
    <dbReference type="NCBI Taxonomy" id="273372"/>
    <lineage>
        <taxon>Eukaryota</taxon>
        <taxon>Fungi</taxon>
        <taxon>Dikarya</taxon>
        <taxon>Ascomycota</taxon>
        <taxon>Saccharomycotina</taxon>
        <taxon>Pichiomycetes</taxon>
        <taxon>Debaryomycetaceae</taxon>
        <taxon>Candida/Lodderomyces clade</taxon>
        <taxon>Candida</taxon>
    </lineage>
</organism>
<evidence type="ECO:0000259" key="2">
    <source>
        <dbReference type="Pfam" id="PF11223"/>
    </source>
</evidence>
<feature type="compositionally biased region" description="Basic and acidic residues" evidence="1">
    <location>
        <begin position="676"/>
        <end position="692"/>
    </location>
</feature>
<reference evidence="3 4" key="1">
    <citation type="submission" date="2020-12" db="EMBL/GenBank/DDBJ databases">
        <title>Effect of drift, selection, and recombination on the evolution of hybrid genomes in Candida yeast pathogens.</title>
        <authorList>
            <person name="Mixao V."/>
            <person name="Ksiezopolska E."/>
            <person name="Saus E."/>
            <person name="Boekhout T."/>
            <person name="Gacser A."/>
            <person name="Gabaldon T."/>
        </authorList>
    </citation>
    <scope>NUCLEOTIDE SEQUENCE [LARGE SCALE GENOMIC DNA]</scope>
    <source>
        <strain evidence="3 4">BP57</strain>
    </source>
</reference>